<evidence type="ECO:0000256" key="2">
    <source>
        <dbReference type="SAM" id="SignalP"/>
    </source>
</evidence>
<evidence type="ECO:0008006" key="4">
    <source>
        <dbReference type="Google" id="ProtNLM"/>
    </source>
</evidence>
<dbReference type="EMBL" id="DSKY01000022">
    <property type="protein sequence ID" value="HDY60215.1"/>
    <property type="molecule type" value="Genomic_DNA"/>
</dbReference>
<proteinExistence type="predicted"/>
<evidence type="ECO:0000313" key="3">
    <source>
        <dbReference type="EMBL" id="HDY60215.1"/>
    </source>
</evidence>
<feature type="chain" id="PRO_5031573124" description="DUF3300 domain-containing protein" evidence="2">
    <location>
        <begin position="19"/>
        <end position="313"/>
    </location>
</feature>
<organism evidence="3">
    <name type="scientific">candidate division WOR-3 bacterium</name>
    <dbReference type="NCBI Taxonomy" id="2052148"/>
    <lineage>
        <taxon>Bacteria</taxon>
        <taxon>Bacteria division WOR-3</taxon>
    </lineage>
</organism>
<feature type="region of interest" description="Disordered" evidence="1">
    <location>
        <begin position="195"/>
        <end position="313"/>
    </location>
</feature>
<feature type="signal peptide" evidence="2">
    <location>
        <begin position="1"/>
        <end position="18"/>
    </location>
</feature>
<name>A0A7V0Z7W3_UNCW3</name>
<accession>A0A7V0Z7W3</accession>
<comment type="caution">
    <text evidence="3">The sequence shown here is derived from an EMBL/GenBank/DDBJ whole genome shotgun (WGS) entry which is preliminary data.</text>
</comment>
<feature type="compositionally biased region" description="Basic and acidic residues" evidence="1">
    <location>
        <begin position="297"/>
        <end position="313"/>
    </location>
</feature>
<evidence type="ECO:0000256" key="1">
    <source>
        <dbReference type="SAM" id="MobiDB-lite"/>
    </source>
</evidence>
<dbReference type="AlphaFoldDB" id="A0A7V0Z7W3"/>
<gene>
    <name evidence="3" type="ORF">ENP86_11840</name>
</gene>
<keyword evidence="2" id="KW-0732">Signal</keyword>
<feature type="compositionally biased region" description="Basic and acidic residues" evidence="1">
    <location>
        <begin position="206"/>
        <end position="239"/>
    </location>
</feature>
<reference evidence="3" key="1">
    <citation type="journal article" date="2020" name="mSystems">
        <title>Genome- and Community-Level Interaction Insights into Carbon Utilization and Element Cycling Functions of Hydrothermarchaeota in Hydrothermal Sediment.</title>
        <authorList>
            <person name="Zhou Z."/>
            <person name="Liu Y."/>
            <person name="Xu W."/>
            <person name="Pan J."/>
            <person name="Luo Z.H."/>
            <person name="Li M."/>
        </authorList>
    </citation>
    <scope>NUCLEOTIDE SEQUENCE [LARGE SCALE GENOMIC DNA]</scope>
    <source>
        <strain evidence="3">SpSt-258</strain>
    </source>
</reference>
<protein>
    <recommendedName>
        <fullName evidence="4">DUF3300 domain-containing protein</fullName>
    </recommendedName>
</protein>
<feature type="compositionally biased region" description="Basic and acidic residues" evidence="1">
    <location>
        <begin position="254"/>
        <end position="285"/>
    </location>
</feature>
<sequence length="313" mass="39286">MKRLILLTLATLPLFAFTVNFVYCDYDNDDGYWCDEYWEPDPEWCDGYWVYYPHGYYCVYYVWYHPWWWDWYWWHCHWCHHFDWHFFSAGFYVVWYEDGCWWWRPRYGRWVRYKLPYGYAEFRYKARSYGVNLPDKPPREINLPYNEKEVIRLTKEKDPQLYARIEKEYKTGNLEKMRKDYEVKMKKEIAVKNEEYKKTRIQHPSDQNERYKDETNRNIRNRDDERYNQQKSEIPETRIIKRPRTTYDESDNIPEEREQKRNTINPRRTDQNDTREEYNEPEKPKTPIRNLPPTNPDNEKRIIRKSGIEKSRR</sequence>